<dbReference type="NCBIfam" id="TIGR02464">
    <property type="entry name" value="ribofla_fusion"/>
    <property type="match status" value="1"/>
</dbReference>
<feature type="domain" description="NADAR" evidence="3">
    <location>
        <begin position="10"/>
        <end position="139"/>
    </location>
</feature>
<evidence type="ECO:0000256" key="2">
    <source>
        <dbReference type="ARBA" id="ARBA00000751"/>
    </source>
</evidence>
<accession>A0ABX6LZX4</accession>
<dbReference type="SUPFAM" id="SSF143990">
    <property type="entry name" value="YbiA-like"/>
    <property type="match status" value="1"/>
</dbReference>
<gene>
    <name evidence="4" type="primary">ybiA</name>
    <name evidence="4" type="ORF">HC660_26780</name>
</gene>
<reference evidence="4 5" key="1">
    <citation type="submission" date="2020-04" db="EMBL/GenBank/DDBJ databases">
        <title>Plant growth promoting and environmental Bacillus: genomic and epigenetic comparison.</title>
        <authorList>
            <person name="Reva O.N."/>
            <person name="Lutz S."/>
            <person name="Ahrens C.H."/>
        </authorList>
    </citation>
    <scope>NUCLEOTIDE SEQUENCE [LARGE SCALE GENOMIC DNA]</scope>
    <source>
        <strain evidence="4 5">UCMB5075</strain>
    </source>
</reference>
<evidence type="ECO:0000259" key="3">
    <source>
        <dbReference type="Pfam" id="PF08719"/>
    </source>
</evidence>
<dbReference type="RefSeq" id="WP_168748428.1">
    <property type="nucleotide sequence ID" value="NZ_CP051464.1"/>
</dbReference>
<keyword evidence="5" id="KW-1185">Reference proteome</keyword>
<dbReference type="CDD" id="cd15457">
    <property type="entry name" value="NADAR"/>
    <property type="match status" value="1"/>
</dbReference>
<sequence>MNKIDEFRGKFYFLSNFYSAPVTYEGITYQNNEAAFQAMKVLSNDIRKQFAELPPNHAKRKGRNVKLRSDWESVKEQYMYEIVSAKFSQNEVLRRRLLDTGSCELIEGNTWGDVIWGVCRGRGQNKLGKILMRVRNELKDEKEAE</sequence>
<dbReference type="Gene3D" id="1.10.357.40">
    <property type="entry name" value="YbiA-like"/>
    <property type="match status" value="1"/>
</dbReference>
<dbReference type="InterPro" id="IPR012816">
    <property type="entry name" value="NADAR"/>
</dbReference>
<dbReference type="GeneID" id="76983435"/>
<organism evidence="4 5">
    <name type="scientific">Bacillus mojavensis</name>
    <dbReference type="NCBI Taxonomy" id="72360"/>
    <lineage>
        <taxon>Bacteria</taxon>
        <taxon>Bacillati</taxon>
        <taxon>Bacillota</taxon>
        <taxon>Bacilli</taxon>
        <taxon>Bacillales</taxon>
        <taxon>Bacillaceae</taxon>
        <taxon>Bacillus</taxon>
    </lineage>
</organism>
<dbReference type="InterPro" id="IPR037238">
    <property type="entry name" value="YbiA-like_sf"/>
</dbReference>
<name>A0ABX6LZX4_BACMO</name>
<evidence type="ECO:0000313" key="5">
    <source>
        <dbReference type="Proteomes" id="UP000501048"/>
    </source>
</evidence>
<comment type="catalytic activity">
    <reaction evidence="1">
        <text>5-amino-6-(5-phospho-D-ribosylamino)uracil + H2O = 5,6-diaminouracil + D-ribose 5-phosphate</text>
        <dbReference type="Rhea" id="RHEA:55020"/>
        <dbReference type="ChEBI" id="CHEBI:15377"/>
        <dbReference type="ChEBI" id="CHEBI:46252"/>
        <dbReference type="ChEBI" id="CHEBI:58453"/>
        <dbReference type="ChEBI" id="CHEBI:78346"/>
    </reaction>
</comment>
<dbReference type="Pfam" id="PF08719">
    <property type="entry name" value="NADAR"/>
    <property type="match status" value="1"/>
</dbReference>
<protein>
    <submittedName>
        <fullName evidence="4">N-glycosidase YbiA</fullName>
    </submittedName>
</protein>
<comment type="catalytic activity">
    <reaction evidence="2">
        <text>2,5-diamino-6-hydroxy-4-(5-phosphoribosylamino)-pyrimidine + H2O = 2,5,6-triamino-4-hydroxypyrimidine + D-ribose 5-phosphate</text>
        <dbReference type="Rhea" id="RHEA:23436"/>
        <dbReference type="ChEBI" id="CHEBI:15377"/>
        <dbReference type="ChEBI" id="CHEBI:58614"/>
        <dbReference type="ChEBI" id="CHEBI:78346"/>
        <dbReference type="ChEBI" id="CHEBI:137796"/>
    </reaction>
</comment>
<dbReference type="EMBL" id="CP051464">
    <property type="protein sequence ID" value="QJC97152.1"/>
    <property type="molecule type" value="Genomic_DNA"/>
</dbReference>
<dbReference type="Proteomes" id="UP000501048">
    <property type="component" value="Chromosome"/>
</dbReference>
<evidence type="ECO:0000313" key="4">
    <source>
        <dbReference type="EMBL" id="QJC97152.1"/>
    </source>
</evidence>
<evidence type="ECO:0000256" key="1">
    <source>
        <dbReference type="ARBA" id="ARBA00000022"/>
    </source>
</evidence>
<proteinExistence type="predicted"/>